<dbReference type="PANTHER" id="PTHR30483">
    <property type="entry name" value="LEUCINE-SPECIFIC-BINDING PROTEIN"/>
    <property type="match status" value="1"/>
</dbReference>
<comment type="similarity">
    <text evidence="1">Belongs to the leucine-binding protein family.</text>
</comment>
<sequence>MRIRSGSLVIAASASLVLALAACGDDSSSDDQTSSNQSFTGDPVTVMTIAPVDTAAINQPEIHDAAKAAAASINNAGGLNGHEVKVINCNDGNDTNKAAECARQAVSENVVAVLGGFTTNGATINPILDQAGIPWIGAPGFSPNELADKNSFPLLSGAPTFAGIAAKAVKDGCTSVATVLYDTPTTGKAVDLINLGLTAAGGQPATNIKVPTTTTDFGSVAKSAGEADCAIIGLPNDQTVAVAKAGESVGVDTRYYILSGGLNDTVLSQAGKAFEGAGSASNFVVASNPVWDEAKASSDDVDWTGPYNQDTWASYRVFADVMAGQPDITAATVTAAMNGAKDIDAGGLMAPVDFTTEFAVPGLNRVFNRNVVYITADGGEVVQEGGFEDLGPFFGQ</sequence>
<keyword evidence="6" id="KW-1185">Reference proteome</keyword>
<gene>
    <name evidence="5" type="ORF">O4213_00860</name>
</gene>
<dbReference type="InterPro" id="IPR051010">
    <property type="entry name" value="BCAA_transport"/>
</dbReference>
<dbReference type="RefSeq" id="WP_301568976.1">
    <property type="nucleotide sequence ID" value="NZ_JAPWIE010000001.1"/>
</dbReference>
<evidence type="ECO:0000256" key="1">
    <source>
        <dbReference type="ARBA" id="ARBA00010062"/>
    </source>
</evidence>
<dbReference type="SUPFAM" id="SSF53822">
    <property type="entry name" value="Periplasmic binding protein-like I"/>
    <property type="match status" value="1"/>
</dbReference>
<dbReference type="Pfam" id="PF13458">
    <property type="entry name" value="Peripla_BP_6"/>
    <property type="match status" value="1"/>
</dbReference>
<dbReference type="EMBL" id="JAPWIE010000001">
    <property type="protein sequence ID" value="MCZ4548512.1"/>
    <property type="molecule type" value="Genomic_DNA"/>
</dbReference>
<protein>
    <submittedName>
        <fullName evidence="5">ABC transporter substrate-binding protein</fullName>
    </submittedName>
</protein>
<evidence type="ECO:0000256" key="3">
    <source>
        <dbReference type="SAM" id="SignalP"/>
    </source>
</evidence>
<comment type="caution">
    <text evidence="5">The sequence shown here is derived from an EMBL/GenBank/DDBJ whole genome shotgun (WGS) entry which is preliminary data.</text>
</comment>
<feature type="domain" description="Leucine-binding protein" evidence="4">
    <location>
        <begin position="56"/>
        <end position="357"/>
    </location>
</feature>
<dbReference type="InterPro" id="IPR028081">
    <property type="entry name" value="Leu-bd"/>
</dbReference>
<accession>A0ABT4MS10</accession>
<dbReference type="PROSITE" id="PS51257">
    <property type="entry name" value="PROKAR_LIPOPROTEIN"/>
    <property type="match status" value="1"/>
</dbReference>
<proteinExistence type="inferred from homology"/>
<evidence type="ECO:0000256" key="2">
    <source>
        <dbReference type="ARBA" id="ARBA00022729"/>
    </source>
</evidence>
<evidence type="ECO:0000313" key="5">
    <source>
        <dbReference type="EMBL" id="MCZ4548512.1"/>
    </source>
</evidence>
<dbReference type="Gene3D" id="3.40.50.2300">
    <property type="match status" value="2"/>
</dbReference>
<keyword evidence="2 3" id="KW-0732">Signal</keyword>
<feature type="signal peptide" evidence="3">
    <location>
        <begin position="1"/>
        <end position="21"/>
    </location>
</feature>
<dbReference type="Proteomes" id="UP001067235">
    <property type="component" value="Unassembled WGS sequence"/>
</dbReference>
<name>A0ABT4MS10_GORRU</name>
<evidence type="ECO:0000259" key="4">
    <source>
        <dbReference type="Pfam" id="PF13458"/>
    </source>
</evidence>
<dbReference type="InterPro" id="IPR028082">
    <property type="entry name" value="Peripla_BP_I"/>
</dbReference>
<evidence type="ECO:0000313" key="6">
    <source>
        <dbReference type="Proteomes" id="UP001067235"/>
    </source>
</evidence>
<feature type="chain" id="PRO_5045840095" evidence="3">
    <location>
        <begin position="22"/>
        <end position="396"/>
    </location>
</feature>
<dbReference type="PANTHER" id="PTHR30483:SF6">
    <property type="entry name" value="PERIPLASMIC BINDING PROTEIN OF ABC TRANSPORTER FOR NATURAL AMINO ACIDS"/>
    <property type="match status" value="1"/>
</dbReference>
<reference evidence="5" key="1">
    <citation type="submission" date="2022-12" db="EMBL/GenBank/DDBJ databases">
        <authorList>
            <person name="Krivoruchko A.V."/>
            <person name="Elkin A."/>
        </authorList>
    </citation>
    <scope>NUCLEOTIDE SEQUENCE</scope>
    <source>
        <strain evidence="5">IEGM 1388</strain>
    </source>
</reference>
<organism evidence="5 6">
    <name type="scientific">Gordonia rubripertincta</name>
    <name type="common">Rhodococcus corallinus</name>
    <dbReference type="NCBI Taxonomy" id="36822"/>
    <lineage>
        <taxon>Bacteria</taxon>
        <taxon>Bacillati</taxon>
        <taxon>Actinomycetota</taxon>
        <taxon>Actinomycetes</taxon>
        <taxon>Mycobacteriales</taxon>
        <taxon>Gordoniaceae</taxon>
        <taxon>Gordonia</taxon>
    </lineage>
</organism>